<reference evidence="6" key="1">
    <citation type="submission" date="2017-10" db="EMBL/GenBank/DDBJ databases">
        <title>Rapid genome shrinkage in a self-fertile nematode reveals novel sperm competition proteins.</title>
        <authorList>
            <person name="Yin D."/>
            <person name="Schwarz E.M."/>
            <person name="Thomas C.G."/>
            <person name="Felde R.L."/>
            <person name="Korf I.F."/>
            <person name="Cutter A.D."/>
            <person name="Schartner C.M."/>
            <person name="Ralston E.J."/>
            <person name="Meyer B.J."/>
            <person name="Haag E.S."/>
        </authorList>
    </citation>
    <scope>NUCLEOTIDE SEQUENCE [LARGE SCALE GENOMIC DNA]</scope>
    <source>
        <strain evidence="6">JU1422</strain>
    </source>
</reference>
<dbReference type="PANTHER" id="PTHR14017">
    <property type="entry name" value="LYSINE-SPECIFIC DEMETHYLASE"/>
    <property type="match status" value="1"/>
</dbReference>
<proteinExistence type="inferred from homology"/>
<feature type="compositionally biased region" description="Low complexity" evidence="4">
    <location>
        <begin position="12"/>
        <end position="28"/>
    </location>
</feature>
<comment type="similarity">
    <text evidence="3">Belongs to the UTX family.</text>
</comment>
<dbReference type="GO" id="GO:0000978">
    <property type="term" value="F:RNA polymerase II cis-regulatory region sequence-specific DNA binding"/>
    <property type="evidence" value="ECO:0007669"/>
    <property type="project" value="TreeGrafter"/>
</dbReference>
<dbReference type="GO" id="GO:0071558">
    <property type="term" value="F:histone H3K27me2/H3K27me3 demethylase activity"/>
    <property type="evidence" value="ECO:0007669"/>
    <property type="project" value="TreeGrafter"/>
</dbReference>
<dbReference type="Gene3D" id="2.60.120.650">
    <property type="entry name" value="Cupin"/>
    <property type="match status" value="1"/>
</dbReference>
<keyword evidence="2" id="KW-0539">Nucleus</keyword>
<keyword evidence="6" id="KW-1185">Reference proteome</keyword>
<dbReference type="PANTHER" id="PTHR14017:SF14">
    <property type="entry name" value="JMJC DOMAIN-CONTAINING PROTEIN"/>
    <property type="match status" value="1"/>
</dbReference>
<organism evidence="5 6">
    <name type="scientific">Caenorhabditis nigoni</name>
    <dbReference type="NCBI Taxonomy" id="1611254"/>
    <lineage>
        <taxon>Eukaryota</taxon>
        <taxon>Metazoa</taxon>
        <taxon>Ecdysozoa</taxon>
        <taxon>Nematoda</taxon>
        <taxon>Chromadorea</taxon>
        <taxon>Rhabditida</taxon>
        <taxon>Rhabditina</taxon>
        <taxon>Rhabditomorpha</taxon>
        <taxon>Rhabditoidea</taxon>
        <taxon>Rhabditidae</taxon>
        <taxon>Peloderinae</taxon>
        <taxon>Caenorhabditis</taxon>
    </lineage>
</organism>
<dbReference type="STRING" id="1611254.A0A2G5SE63"/>
<gene>
    <name evidence="5" type="ORF">B9Z55_027862</name>
</gene>
<feature type="region of interest" description="Disordered" evidence="4">
    <location>
        <begin position="1"/>
        <end position="100"/>
    </location>
</feature>
<name>A0A2G5SE63_9PELO</name>
<feature type="compositionally biased region" description="Basic residues" evidence="4">
    <location>
        <begin position="38"/>
        <end position="49"/>
    </location>
</feature>
<evidence type="ECO:0000256" key="1">
    <source>
        <dbReference type="ARBA" id="ARBA00004123"/>
    </source>
</evidence>
<accession>A0A2G5SE63</accession>
<sequence>MQGSSTRDNRRTQQTQSIRQSRPTTRSTANALNQRSLTKVRRSRSRGKNVRFASPPRQGSRHTRTDASARNRSTSIKTQRPRSASRHRSQSRGHSASVSERYKKSSRWLALACLKTGYIVDRNVDIEYEDFNTSGYTQEVVSKIRELTKEVKVDNCNTMSIPRNILTPMHQNYRGLDHKIDHLVITDYMPNGIQQAQSNSQIPTIPIFTGKMFVDVQVTAKDIVQKSNERIRGFNTIHDILDRSNRAYLMRGDDDSVLTQELKFFAVENSKRAETDRKITPKKGYLPVRRYKMEEHETEPFDKLHEVVETSSICLIDGLCDAINFKREAFTLPELLKAMPGYKVTVSRQISEAPEVNMLTIYDKKLEEKSNGWRTNDIQHDVSLKDFVEYYERSTALSIKALQKVKASPENAEDTICKLQQELKRASLPVPHGSNIHPDATVIAFGTNIDINPANTHHKLKRQLKNIDKLPMFLRPTKKDDLMEHVPEVLAGINTPQVYGKVSGVKTYPHIENGC</sequence>
<evidence type="ECO:0000256" key="2">
    <source>
        <dbReference type="ARBA" id="ARBA00023242"/>
    </source>
</evidence>
<evidence type="ECO:0000313" key="6">
    <source>
        <dbReference type="Proteomes" id="UP000230233"/>
    </source>
</evidence>
<evidence type="ECO:0000313" key="5">
    <source>
        <dbReference type="EMBL" id="PIC13209.1"/>
    </source>
</evidence>
<dbReference type="AlphaFoldDB" id="A0A2G5SE63"/>
<dbReference type="GO" id="GO:0010468">
    <property type="term" value="P:regulation of gene expression"/>
    <property type="evidence" value="ECO:0007669"/>
    <property type="project" value="TreeGrafter"/>
</dbReference>
<dbReference type="GO" id="GO:0031490">
    <property type="term" value="F:chromatin DNA binding"/>
    <property type="evidence" value="ECO:0007669"/>
    <property type="project" value="TreeGrafter"/>
</dbReference>
<evidence type="ECO:0000256" key="4">
    <source>
        <dbReference type="SAM" id="MobiDB-lite"/>
    </source>
</evidence>
<evidence type="ECO:0000256" key="3">
    <source>
        <dbReference type="ARBA" id="ARBA00034483"/>
    </source>
</evidence>
<comment type="caution">
    <text evidence="5">The sequence shown here is derived from an EMBL/GenBank/DDBJ whole genome shotgun (WGS) entry which is preliminary data.</text>
</comment>
<dbReference type="Proteomes" id="UP000230233">
    <property type="component" value="Unassembled WGS sequence"/>
</dbReference>
<protein>
    <submittedName>
        <fullName evidence="5">Uncharacterized protein</fullName>
    </submittedName>
</protein>
<dbReference type="InterPro" id="IPR051630">
    <property type="entry name" value="Corepressor-Demethylase"/>
</dbReference>
<feature type="compositionally biased region" description="Basic residues" evidence="4">
    <location>
        <begin position="79"/>
        <end position="91"/>
    </location>
</feature>
<dbReference type="EMBL" id="PDUG01000014">
    <property type="protein sequence ID" value="PIC13209.1"/>
    <property type="molecule type" value="Genomic_DNA"/>
</dbReference>
<comment type="subcellular location">
    <subcellularLocation>
        <location evidence="1">Nucleus</location>
    </subcellularLocation>
</comment>
<dbReference type="GO" id="GO:0044666">
    <property type="term" value="C:MLL3/4 complex"/>
    <property type="evidence" value="ECO:0007669"/>
    <property type="project" value="TreeGrafter"/>
</dbReference>
<dbReference type="OrthoDB" id="418911at2759"/>